<dbReference type="PANTHER" id="PTHR42987">
    <property type="entry name" value="PEPTIDASE S49"/>
    <property type="match status" value="1"/>
</dbReference>
<dbReference type="Proteomes" id="UP000480684">
    <property type="component" value="Unassembled WGS sequence"/>
</dbReference>
<gene>
    <name evidence="3" type="ORF">G4223_07775</name>
</gene>
<proteinExistence type="inferred from homology"/>
<dbReference type="CDD" id="cd07022">
    <property type="entry name" value="S49_Sppa_36K_type"/>
    <property type="match status" value="1"/>
</dbReference>
<protein>
    <submittedName>
        <fullName evidence="3">S49 family peptidase</fullName>
    </submittedName>
</protein>
<dbReference type="AlphaFoldDB" id="A0A7C9UU26"/>
<keyword evidence="4" id="KW-1185">Reference proteome</keyword>
<comment type="similarity">
    <text evidence="1">Belongs to the peptidase S49 family.</text>
</comment>
<feature type="domain" description="Peptidase S49" evidence="2">
    <location>
        <begin position="139"/>
        <end position="281"/>
    </location>
</feature>
<evidence type="ECO:0000313" key="4">
    <source>
        <dbReference type="Proteomes" id="UP000480684"/>
    </source>
</evidence>
<name>A0A7C9UU26_9PROT</name>
<dbReference type="PANTHER" id="PTHR42987:SF4">
    <property type="entry name" value="PROTEASE SOHB-RELATED"/>
    <property type="match status" value="1"/>
</dbReference>
<evidence type="ECO:0000256" key="1">
    <source>
        <dbReference type="ARBA" id="ARBA00008683"/>
    </source>
</evidence>
<sequence length="296" mass="31151">MRAFQALTSEPWAIEPSWLPILAALAQRNHGAPELKAVEGWSKRDYDLFAGPAGRRLEGARYTMVTDGGVAIIPVFGPIFPRANMMTEYSGAASATQLQADHAIALRHPDVGAVMMLYDTPGGAVSGINALADQINAGKKSKYTMSYVSGTAASAGYWLASQGHEIAGERTAMVGSIGVVAAMPKQVEADGDGYLTVEVVSSNAPNKRIDPTTDDGQAKVREMLDAIEAEFIADVARGRGIKAADVPERYGQGGVLVGAAAKAAGMIDKIQSYEASVAALSRMVANQRKVEALKGR</sequence>
<organism evidence="3 4">
    <name type="scientific">Magnetospirillum aberrantis SpK</name>
    <dbReference type="NCBI Taxonomy" id="908842"/>
    <lineage>
        <taxon>Bacteria</taxon>
        <taxon>Pseudomonadati</taxon>
        <taxon>Pseudomonadota</taxon>
        <taxon>Alphaproteobacteria</taxon>
        <taxon>Rhodospirillales</taxon>
        <taxon>Rhodospirillaceae</taxon>
        <taxon>Magnetospirillum</taxon>
    </lineage>
</organism>
<reference evidence="3 4" key="1">
    <citation type="submission" date="2020-02" db="EMBL/GenBank/DDBJ databases">
        <authorList>
            <person name="Dziuba M."/>
            <person name="Kuznetsov B."/>
            <person name="Mardanov A."/>
            <person name="Ravin N."/>
            <person name="Grouzdev D."/>
        </authorList>
    </citation>
    <scope>NUCLEOTIDE SEQUENCE [LARGE SCALE GENOMIC DNA]</scope>
    <source>
        <strain evidence="3 4">SpK</strain>
    </source>
</reference>
<dbReference type="InterPro" id="IPR033855">
    <property type="entry name" value="Protein_C"/>
</dbReference>
<comment type="caution">
    <text evidence="3">The sequence shown here is derived from an EMBL/GenBank/DDBJ whole genome shotgun (WGS) entry which is preliminary data.</text>
</comment>
<dbReference type="GO" id="GO:0008233">
    <property type="term" value="F:peptidase activity"/>
    <property type="evidence" value="ECO:0007669"/>
    <property type="project" value="InterPro"/>
</dbReference>
<dbReference type="EMBL" id="JAAIYP010000034">
    <property type="protein sequence ID" value="NFV80006.1"/>
    <property type="molecule type" value="Genomic_DNA"/>
</dbReference>
<evidence type="ECO:0000259" key="2">
    <source>
        <dbReference type="Pfam" id="PF01343"/>
    </source>
</evidence>
<dbReference type="InterPro" id="IPR029045">
    <property type="entry name" value="ClpP/crotonase-like_dom_sf"/>
</dbReference>
<evidence type="ECO:0000313" key="3">
    <source>
        <dbReference type="EMBL" id="NFV80006.1"/>
    </source>
</evidence>
<dbReference type="SUPFAM" id="SSF52096">
    <property type="entry name" value="ClpP/crotonase"/>
    <property type="match status" value="1"/>
</dbReference>
<dbReference type="Gene3D" id="3.90.226.10">
    <property type="entry name" value="2-enoyl-CoA Hydratase, Chain A, domain 1"/>
    <property type="match status" value="1"/>
</dbReference>
<dbReference type="GO" id="GO:0006508">
    <property type="term" value="P:proteolysis"/>
    <property type="evidence" value="ECO:0007669"/>
    <property type="project" value="InterPro"/>
</dbReference>
<dbReference type="RefSeq" id="WP_163677362.1">
    <property type="nucleotide sequence ID" value="NZ_JAAIYP010000034.1"/>
</dbReference>
<accession>A0A7C9UU26</accession>
<dbReference type="InterPro" id="IPR002142">
    <property type="entry name" value="Peptidase_S49"/>
</dbReference>
<dbReference type="Pfam" id="PF01343">
    <property type="entry name" value="Peptidase_S49"/>
    <property type="match status" value="1"/>
</dbReference>